<organism evidence="2 3">
    <name type="scientific">Gluconacetobacter asukensis</name>
    <dbReference type="NCBI Taxonomy" id="1017181"/>
    <lineage>
        <taxon>Bacteria</taxon>
        <taxon>Pseudomonadati</taxon>
        <taxon>Pseudomonadota</taxon>
        <taxon>Alphaproteobacteria</taxon>
        <taxon>Acetobacterales</taxon>
        <taxon>Acetobacteraceae</taxon>
        <taxon>Gluconacetobacter</taxon>
    </lineage>
</organism>
<dbReference type="AlphaFoldDB" id="A0A7W4P0B8"/>
<reference evidence="2 3" key="1">
    <citation type="submission" date="2020-04" db="EMBL/GenBank/DDBJ databases">
        <title>Description of novel Gluconacetobacter.</title>
        <authorList>
            <person name="Sombolestani A."/>
        </authorList>
    </citation>
    <scope>NUCLEOTIDE SEQUENCE [LARGE SCALE GENOMIC DNA]</scope>
    <source>
        <strain evidence="2 3">LMG 27724</strain>
    </source>
</reference>
<sequence>MLVSGAAGFVGRAIVDHFHHSRGWSVCATDRAVGPCAVAVRQGELADVLRKTNFLSAIDVYVHSMVDIRPHYTREEIRARNEKPLRAALERCRSANVRAFILISSSTALPAGLWSSAPEALAEPPRDAYGAVRHAMEKCVIDSNSCDFFTAVVRPHIVLGPKRAGVFESTLNRIRQHKTVYLPRSAEAPQHVIHVADLARAIDHVLAEGIPGVVNVGCPVKHSPRAYFEQMIYESGSASRIVTVANTFIAPVLFASDHFGLNLFGPNRALFSSNGFVFETRKLELESGFSYRFSEEQSWHSILSVDGGAKRNPCKKAVIDLGRMLQ</sequence>
<dbReference type="Gene3D" id="3.40.50.720">
    <property type="entry name" value="NAD(P)-binding Rossmann-like Domain"/>
    <property type="match status" value="1"/>
</dbReference>
<feature type="domain" description="NAD-dependent epimerase/dehydratase" evidence="1">
    <location>
        <begin position="1"/>
        <end position="217"/>
    </location>
</feature>
<keyword evidence="3" id="KW-1185">Reference proteome</keyword>
<evidence type="ECO:0000313" key="3">
    <source>
        <dbReference type="Proteomes" id="UP000577891"/>
    </source>
</evidence>
<evidence type="ECO:0000313" key="2">
    <source>
        <dbReference type="EMBL" id="MBB2172946.1"/>
    </source>
</evidence>
<dbReference type="InterPro" id="IPR051783">
    <property type="entry name" value="NAD(P)-dependent_oxidoreduct"/>
</dbReference>
<name>A0A7W4P0B8_9PROT</name>
<dbReference type="Pfam" id="PF01370">
    <property type="entry name" value="Epimerase"/>
    <property type="match status" value="1"/>
</dbReference>
<dbReference type="RefSeq" id="WP_182979465.1">
    <property type="nucleotide sequence ID" value="NZ_BAABGB010000005.1"/>
</dbReference>
<dbReference type="PANTHER" id="PTHR48079">
    <property type="entry name" value="PROTEIN YEEZ"/>
    <property type="match status" value="1"/>
</dbReference>
<dbReference type="CDD" id="cd08946">
    <property type="entry name" value="SDR_e"/>
    <property type="match status" value="1"/>
</dbReference>
<dbReference type="Proteomes" id="UP000577891">
    <property type="component" value="Unassembled WGS sequence"/>
</dbReference>
<comment type="caution">
    <text evidence="2">The sequence shown here is derived from an EMBL/GenBank/DDBJ whole genome shotgun (WGS) entry which is preliminary data.</text>
</comment>
<dbReference type="InterPro" id="IPR036291">
    <property type="entry name" value="NAD(P)-bd_dom_sf"/>
</dbReference>
<dbReference type="SUPFAM" id="SSF51735">
    <property type="entry name" value="NAD(P)-binding Rossmann-fold domains"/>
    <property type="match status" value="1"/>
</dbReference>
<dbReference type="InterPro" id="IPR001509">
    <property type="entry name" value="Epimerase_deHydtase"/>
</dbReference>
<dbReference type="GO" id="GO:0005737">
    <property type="term" value="C:cytoplasm"/>
    <property type="evidence" value="ECO:0007669"/>
    <property type="project" value="TreeGrafter"/>
</dbReference>
<dbReference type="GO" id="GO:0004029">
    <property type="term" value="F:aldehyde dehydrogenase (NAD+) activity"/>
    <property type="evidence" value="ECO:0007669"/>
    <property type="project" value="TreeGrafter"/>
</dbReference>
<dbReference type="PANTHER" id="PTHR48079:SF6">
    <property type="entry name" value="NAD(P)-BINDING DOMAIN-CONTAINING PROTEIN-RELATED"/>
    <property type="match status" value="1"/>
</dbReference>
<accession>A0A7W4P0B8</accession>
<dbReference type="EMBL" id="JABEQE010000010">
    <property type="protein sequence ID" value="MBB2172946.1"/>
    <property type="molecule type" value="Genomic_DNA"/>
</dbReference>
<evidence type="ECO:0000259" key="1">
    <source>
        <dbReference type="Pfam" id="PF01370"/>
    </source>
</evidence>
<gene>
    <name evidence="2" type="ORF">HLH35_12585</name>
</gene>
<protein>
    <submittedName>
        <fullName evidence="2">NAD-dependent epimerase/dehydratase family protein</fullName>
    </submittedName>
</protein>
<proteinExistence type="predicted"/>